<evidence type="ECO:0000313" key="21">
    <source>
        <dbReference type="Proteomes" id="UP000198287"/>
    </source>
</evidence>
<feature type="transmembrane region" description="Helical" evidence="17">
    <location>
        <begin position="912"/>
        <end position="931"/>
    </location>
</feature>
<dbReference type="PRINTS" id="PR01095">
    <property type="entry name" value="TASKCHANNEL"/>
</dbReference>
<dbReference type="GO" id="GO:0030322">
    <property type="term" value="P:stabilization of membrane potential"/>
    <property type="evidence" value="ECO:0007669"/>
    <property type="project" value="TreeGrafter"/>
</dbReference>
<reference evidence="20 21" key="1">
    <citation type="submission" date="2015-12" db="EMBL/GenBank/DDBJ databases">
        <title>The genome of Folsomia candida.</title>
        <authorList>
            <person name="Faddeeva A."/>
            <person name="Derks M.F."/>
            <person name="Anvar Y."/>
            <person name="Smit S."/>
            <person name="Van Straalen N."/>
            <person name="Roelofs D."/>
        </authorList>
    </citation>
    <scope>NUCLEOTIDE SEQUENCE [LARGE SCALE GENOMIC DNA]</scope>
    <source>
        <strain evidence="20 21">VU population</strain>
        <tissue evidence="20">Whole body</tissue>
    </source>
</reference>
<keyword evidence="4 14" id="KW-0813">Transport</keyword>
<dbReference type="SUPFAM" id="SSF81324">
    <property type="entry name" value="Voltage-gated potassium channels"/>
    <property type="match status" value="1"/>
</dbReference>
<dbReference type="Gene3D" id="1.10.287.70">
    <property type="match status" value="1"/>
</dbReference>
<evidence type="ECO:0000256" key="17">
    <source>
        <dbReference type="SAM" id="Phobius"/>
    </source>
</evidence>
<evidence type="ECO:0000259" key="19">
    <source>
        <dbReference type="Pfam" id="PF13017"/>
    </source>
</evidence>
<evidence type="ECO:0000256" key="15">
    <source>
        <dbReference type="SAM" id="Coils"/>
    </source>
</evidence>
<name>A0A226EI49_FOLCA</name>
<feature type="compositionally biased region" description="Basic and acidic residues" evidence="16">
    <location>
        <begin position="198"/>
        <end position="219"/>
    </location>
</feature>
<dbReference type="AlphaFoldDB" id="A0A226EI49"/>
<feature type="domain" description="Maelstrom" evidence="19">
    <location>
        <begin position="303"/>
        <end position="441"/>
    </location>
</feature>
<evidence type="ECO:0000256" key="10">
    <source>
        <dbReference type="ARBA" id="ARBA00023065"/>
    </source>
</evidence>
<dbReference type="PANTHER" id="PTHR11003">
    <property type="entry name" value="POTASSIUM CHANNEL, SUBFAMILY K"/>
    <property type="match status" value="1"/>
</dbReference>
<evidence type="ECO:0000256" key="7">
    <source>
        <dbReference type="ARBA" id="ARBA00022826"/>
    </source>
</evidence>
<comment type="caution">
    <text evidence="20">The sequence shown here is derived from an EMBL/GenBank/DDBJ whole genome shotgun (WGS) entry which is preliminary data.</text>
</comment>
<comment type="subcellular location">
    <subcellularLocation>
        <location evidence="1">Membrane</location>
        <topology evidence="1">Multi-pass membrane protein</topology>
    </subcellularLocation>
</comment>
<dbReference type="PANTHER" id="PTHR11003:SF326">
    <property type="entry name" value="ACID-SENSITIVE TWO PORE DOMAIN K+ CHANNEL DTASK-6"/>
    <property type="match status" value="1"/>
</dbReference>
<keyword evidence="15" id="KW-0175">Coiled coil</keyword>
<evidence type="ECO:0000256" key="5">
    <source>
        <dbReference type="ARBA" id="ARBA00022538"/>
    </source>
</evidence>
<evidence type="ECO:0000259" key="18">
    <source>
        <dbReference type="Pfam" id="PF07885"/>
    </source>
</evidence>
<feature type="region of interest" description="Disordered" evidence="16">
    <location>
        <begin position="31"/>
        <end position="80"/>
    </location>
</feature>
<feature type="region of interest" description="Disordered" evidence="16">
    <location>
        <begin position="1084"/>
        <end position="1122"/>
    </location>
</feature>
<dbReference type="Pfam" id="PF13017">
    <property type="entry name" value="Maelstrom"/>
    <property type="match status" value="1"/>
</dbReference>
<keyword evidence="9 17" id="KW-1133">Transmembrane helix</keyword>
<feature type="coiled-coil region" evidence="15">
    <location>
        <begin position="695"/>
        <end position="722"/>
    </location>
</feature>
<keyword evidence="6 14" id="KW-0812">Transmembrane</keyword>
<dbReference type="InterPro" id="IPR024970">
    <property type="entry name" value="Maelstrom"/>
</dbReference>
<comment type="similarity">
    <text evidence="3">Belongs to the maelstrom family.</text>
</comment>
<evidence type="ECO:0000256" key="8">
    <source>
        <dbReference type="ARBA" id="ARBA00022958"/>
    </source>
</evidence>
<feature type="region of interest" description="Disordered" evidence="16">
    <location>
        <begin position="145"/>
        <end position="183"/>
    </location>
</feature>
<dbReference type="GO" id="GO:0022841">
    <property type="term" value="F:potassium ion leak channel activity"/>
    <property type="evidence" value="ECO:0007669"/>
    <property type="project" value="TreeGrafter"/>
</dbReference>
<evidence type="ECO:0000256" key="16">
    <source>
        <dbReference type="SAM" id="MobiDB-lite"/>
    </source>
</evidence>
<evidence type="ECO:0000256" key="12">
    <source>
        <dbReference type="ARBA" id="ARBA00023158"/>
    </source>
</evidence>
<feature type="transmembrane region" description="Helical" evidence="17">
    <location>
        <begin position="831"/>
        <end position="848"/>
    </location>
</feature>
<evidence type="ECO:0000256" key="3">
    <source>
        <dbReference type="ARBA" id="ARBA00007057"/>
    </source>
</evidence>
<evidence type="ECO:0000256" key="2">
    <source>
        <dbReference type="ARBA" id="ARBA00006666"/>
    </source>
</evidence>
<gene>
    <name evidence="20" type="ORF">Fcan01_08196</name>
</gene>
<keyword evidence="11 17" id="KW-0472">Membrane</keyword>
<feature type="region of interest" description="Disordered" evidence="16">
    <location>
        <begin position="465"/>
        <end position="494"/>
    </location>
</feature>
<dbReference type="InterPro" id="IPR003092">
    <property type="entry name" value="2pore_dom_K_chnl_TASK"/>
</dbReference>
<dbReference type="GO" id="GO:0060964">
    <property type="term" value="P:regulation of miRNA-mediated gene silencing"/>
    <property type="evidence" value="ECO:0007669"/>
    <property type="project" value="InterPro"/>
</dbReference>
<evidence type="ECO:0000256" key="9">
    <source>
        <dbReference type="ARBA" id="ARBA00022989"/>
    </source>
</evidence>
<dbReference type="GO" id="GO:0005886">
    <property type="term" value="C:plasma membrane"/>
    <property type="evidence" value="ECO:0007669"/>
    <property type="project" value="TreeGrafter"/>
</dbReference>
<dbReference type="STRING" id="158441.A0A226EI49"/>
<feature type="compositionally biased region" description="Basic and acidic residues" evidence="16">
    <location>
        <begin position="35"/>
        <end position="47"/>
    </location>
</feature>
<feature type="domain" description="Potassium channel" evidence="18">
    <location>
        <begin position="818"/>
        <end position="855"/>
    </location>
</feature>
<keyword evidence="5" id="KW-0633">Potassium transport</keyword>
<organism evidence="20 21">
    <name type="scientific">Folsomia candida</name>
    <name type="common">Springtail</name>
    <dbReference type="NCBI Taxonomy" id="158441"/>
    <lineage>
        <taxon>Eukaryota</taxon>
        <taxon>Metazoa</taxon>
        <taxon>Ecdysozoa</taxon>
        <taxon>Arthropoda</taxon>
        <taxon>Hexapoda</taxon>
        <taxon>Collembola</taxon>
        <taxon>Entomobryomorpha</taxon>
        <taxon>Isotomoidea</taxon>
        <taxon>Isotomidae</taxon>
        <taxon>Proisotominae</taxon>
        <taxon>Folsomia</taxon>
    </lineage>
</organism>
<feature type="transmembrane region" description="Helical" evidence="17">
    <location>
        <begin position="943"/>
        <end position="970"/>
    </location>
</feature>
<dbReference type="InterPro" id="IPR013099">
    <property type="entry name" value="K_chnl_dom"/>
</dbReference>
<evidence type="ECO:0000256" key="11">
    <source>
        <dbReference type="ARBA" id="ARBA00023136"/>
    </source>
</evidence>
<dbReference type="Pfam" id="PF07885">
    <property type="entry name" value="Ion_trans_2"/>
    <property type="match status" value="2"/>
</dbReference>
<dbReference type="GO" id="GO:0031047">
    <property type="term" value="P:regulatory ncRNA-mediated gene silencing"/>
    <property type="evidence" value="ECO:0007669"/>
    <property type="project" value="UniProtKB-KW"/>
</dbReference>
<keyword evidence="13 14" id="KW-0407">Ion channel</keyword>
<feature type="transmembrane region" description="Helical" evidence="17">
    <location>
        <begin position="882"/>
        <end position="900"/>
    </location>
</feature>
<keyword evidence="21" id="KW-1185">Reference proteome</keyword>
<proteinExistence type="inferred from homology"/>
<keyword evidence="8" id="KW-0630">Potassium</keyword>
<dbReference type="GO" id="GO:0015271">
    <property type="term" value="F:outward rectifier potassium channel activity"/>
    <property type="evidence" value="ECO:0007669"/>
    <property type="project" value="TreeGrafter"/>
</dbReference>
<dbReference type="OrthoDB" id="297496at2759"/>
<evidence type="ECO:0000256" key="6">
    <source>
        <dbReference type="ARBA" id="ARBA00022692"/>
    </source>
</evidence>
<keyword evidence="7" id="KW-0631">Potassium channel</keyword>
<dbReference type="Proteomes" id="UP000198287">
    <property type="component" value="Unassembled WGS sequence"/>
</dbReference>
<feature type="domain" description="Potassium channel" evidence="18">
    <location>
        <begin position="891"/>
        <end position="968"/>
    </location>
</feature>
<evidence type="ECO:0000256" key="4">
    <source>
        <dbReference type="ARBA" id="ARBA00022448"/>
    </source>
</evidence>
<dbReference type="EMBL" id="LNIX01000003">
    <property type="protein sequence ID" value="OXA57302.1"/>
    <property type="molecule type" value="Genomic_DNA"/>
</dbReference>
<dbReference type="PRINTS" id="PR01333">
    <property type="entry name" value="2POREKCHANEL"/>
</dbReference>
<evidence type="ECO:0000313" key="20">
    <source>
        <dbReference type="EMBL" id="OXA57302.1"/>
    </source>
</evidence>
<evidence type="ECO:0000256" key="1">
    <source>
        <dbReference type="ARBA" id="ARBA00004141"/>
    </source>
</evidence>
<keyword evidence="12" id="KW-0943">RNA-mediated gene silencing</keyword>
<dbReference type="InterPro" id="IPR003280">
    <property type="entry name" value="2pore_dom_K_chnl"/>
</dbReference>
<evidence type="ECO:0000256" key="14">
    <source>
        <dbReference type="RuleBase" id="RU003857"/>
    </source>
</evidence>
<protein>
    <submittedName>
        <fullName evidence="20">Two pore potassium channel protein sup-9</fullName>
    </submittedName>
</protein>
<accession>A0A226EI49</accession>
<evidence type="ECO:0000256" key="13">
    <source>
        <dbReference type="ARBA" id="ARBA00023303"/>
    </source>
</evidence>
<keyword evidence="10 14" id="KW-0406">Ion transport</keyword>
<feature type="region of interest" description="Disordered" evidence="16">
    <location>
        <begin position="198"/>
        <end position="228"/>
    </location>
</feature>
<comment type="similarity">
    <text evidence="2 14">Belongs to the two pore domain potassium channel (TC 1.A.1.8) family.</text>
</comment>
<sequence length="1142" mass="127600">MSSTTKKLKMTPFMSFMTIRRRQLEAQGMNFSGGWEERMDKTEEDKYAVYQEEEEKSTPPQTRPKAKSALSPTGPVGNGQEVPCVVPTGEENMFLRGRAGKRLANGRGQKQDLVKPEVQLNIDPKELGSFRDTLLQTGNTIGKHMRQHDHLPQPGSEPMDSQLSVPSSLPGRPKSISSPFVLPNPLFKQTTGKVKVEVKECSKPESKKKAPEHAQETQKEPGPTSVLFQPPEMAVFKNSGPHNIKRTTLPDWSIKNVQINIHDQDEAFSKIRDYFAAVLDFDKFLELTFAYVHFNNYCPAPGQITAPAEFCCLTWNLKDGMVLSSGGSPIDPGSDKLGDWKMVQEQSRKLSLPIPPYTYSRGLAYSVGEDRYDEVVKSILEQSRTFELSDETPRRPYHYVFAAEDNIPIAVGCLAWLMAQHGSNPRMRVLSMERFVSELFRTCHIRQCAIDLQAKVVQEVQGPSKKSTGSVVKASDPVGTGVGGGKAKSTTTKDGPLPAEISNLAYVASIKYATATLHSFDISSSLDRRLRLGCLWHQRENTSDSIVHCSMKQCKKWMYKTLEKALEILKRNYSAHSKELAKRDIEPVLWEESDAMGVEARQRLGFFTHISQKRTEVLERGFIFPDLLKEMQLRMPNGLETPPTQLIWPLERCVELDLNWSRSQRFKIVDLEPEARGERLAELKRQIHPVFPNGAVDLMETNRGLEEQIKELNKKLDALEVGGGGSRISRNKKFDDSTCFNCESASHFTNECKLQCFIRNQDKTTHGKYEPVGRYSFQMRLPGRPAGEVVSFYEELLKVKLSREEVQLAFAFYFFDEGYGHSTTTTTGGKLFTMCYAAIGIPLGLVMFQSIGERLNRFSSFAIRNIKKLAGSQSTDATETNLICVVTTLSTITIAGGAAAFSHYEGWTYFDSVYYCFITLTTIGFGDMVALQKDRALDQKPEYVAFSLIFILFGLAVVAACLNLLVMRFITMNTEDERRDEAEALQAAAFSIRLEGDVITANGSIISGHMPQEIPTSVGGSLTSVCSCRCPKCPLRLPFCRASSRPPRRLTLTKSPAKMTHIQPFDRKSVSVAVYHRHPYQTTTTTTTMAGSGGVTSGSSSSRYHGVPLPSESFDLSPSRTPSPILELFDSPFKDSSKRMSV</sequence>